<reference evidence="4 5" key="1">
    <citation type="submission" date="2016-03" db="EMBL/GenBank/DDBJ databases">
        <title>The draft genome sequence of Fonsecaea nubica causative agent of cutaneous subcutaneous infection in human host.</title>
        <authorList>
            <person name="Costa F."/>
            <person name="Sybren D.H."/>
            <person name="Raittz R.T."/>
            <person name="Weiss V.A."/>
            <person name="Leao A.C."/>
            <person name="Gomes R."/>
            <person name="De Souza E.M."/>
            <person name="Pedrosa F.O."/>
            <person name="Steffens M.B."/>
            <person name="Bombassaro A."/>
            <person name="Tadra-Sfeir M.Z."/>
            <person name="Moreno L.F."/>
            <person name="Najafzadeh M.J."/>
            <person name="Felipe M.S."/>
            <person name="Teixeira M."/>
            <person name="Sun J."/>
            <person name="Xi L."/>
            <person name="Castro M.A."/>
            <person name="Vicente V.A."/>
        </authorList>
    </citation>
    <scope>NUCLEOTIDE SEQUENCE [LARGE SCALE GENOMIC DNA]</scope>
    <source>
        <strain evidence="4 5">CBS 269.64</strain>
    </source>
</reference>
<evidence type="ECO:0000256" key="1">
    <source>
        <dbReference type="ARBA" id="ARBA00005701"/>
    </source>
</evidence>
<keyword evidence="5" id="KW-1185">Reference proteome</keyword>
<name>A0A178DEF4_9EURO</name>
<organism evidence="4 5">
    <name type="scientific">Fonsecaea nubica</name>
    <dbReference type="NCBI Taxonomy" id="856822"/>
    <lineage>
        <taxon>Eukaryota</taxon>
        <taxon>Fungi</taxon>
        <taxon>Dikarya</taxon>
        <taxon>Ascomycota</taxon>
        <taxon>Pezizomycotina</taxon>
        <taxon>Eurotiomycetes</taxon>
        <taxon>Chaetothyriomycetidae</taxon>
        <taxon>Chaetothyriales</taxon>
        <taxon>Herpotrichiellaceae</taxon>
        <taxon>Fonsecaea</taxon>
    </lineage>
</organism>
<dbReference type="InterPro" id="IPR012875">
    <property type="entry name" value="SDHF4"/>
</dbReference>
<comment type="caution">
    <text evidence="4">The sequence shown here is derived from an EMBL/GenBank/DDBJ whole genome shotgun (WGS) entry which is preliminary data.</text>
</comment>
<dbReference type="Pfam" id="PF07896">
    <property type="entry name" value="DUF1674"/>
    <property type="match status" value="1"/>
</dbReference>
<sequence length="242" mass="25606">MTPAGSYALRGSLPLPLCAATTTAAPRAHLFTAPRTLSRSISSSGLSSMSSSISRTRTSPNPLLANANLRGAYAPPACSRPRSILARTSSGVQQLSYSSARPRKDDPSTGGQFSFRGMPAPPRLPKEEQDVFEALQRQSTGAFSTPRVNQSPDSLSPTEGDAAAATVGGVKDQTKPQDNQYTHVIDASGAGEELHPNLVRGAQPEFEGDRNPKTGEIGGPKNEPLRWGPSGEWTYNGRATDF</sequence>
<dbReference type="RefSeq" id="XP_022505168.1">
    <property type="nucleotide sequence ID" value="XM_022638885.1"/>
</dbReference>
<feature type="region of interest" description="Disordered" evidence="3">
    <location>
        <begin position="139"/>
        <end position="242"/>
    </location>
</feature>
<evidence type="ECO:0000256" key="2">
    <source>
        <dbReference type="ARBA" id="ARBA00022170"/>
    </source>
</evidence>
<feature type="compositionally biased region" description="Polar residues" evidence="3">
    <location>
        <begin position="139"/>
        <end position="157"/>
    </location>
</feature>
<evidence type="ECO:0000313" key="5">
    <source>
        <dbReference type="Proteomes" id="UP000185904"/>
    </source>
</evidence>
<dbReference type="EMBL" id="LVCJ01000002">
    <property type="protein sequence ID" value="OAL40156.1"/>
    <property type="molecule type" value="Genomic_DNA"/>
</dbReference>
<dbReference type="AlphaFoldDB" id="A0A178DEF4"/>
<evidence type="ECO:0000313" key="4">
    <source>
        <dbReference type="EMBL" id="OAL40156.1"/>
    </source>
</evidence>
<feature type="region of interest" description="Disordered" evidence="3">
    <location>
        <begin position="40"/>
        <end position="62"/>
    </location>
</feature>
<gene>
    <name evidence="4" type="ORF">AYO20_00576</name>
</gene>
<dbReference type="GeneID" id="34584002"/>
<protein>
    <recommendedName>
        <fullName evidence="2">Succinate dehydrogenase assembly factor 4, mitochondrial</fullName>
    </recommendedName>
</protein>
<dbReference type="Proteomes" id="UP000185904">
    <property type="component" value="Unassembled WGS sequence"/>
</dbReference>
<dbReference type="GO" id="GO:0005739">
    <property type="term" value="C:mitochondrion"/>
    <property type="evidence" value="ECO:0007669"/>
    <property type="project" value="TreeGrafter"/>
</dbReference>
<dbReference type="PANTHER" id="PTHR28524">
    <property type="entry name" value="SUCCINATE DEHYDROGENASE ASSEMBLY FACTOR 4, MITOCHONDRIAL"/>
    <property type="match status" value="1"/>
</dbReference>
<feature type="compositionally biased region" description="Polar residues" evidence="3">
    <location>
        <begin position="89"/>
        <end position="99"/>
    </location>
</feature>
<accession>A0A178DEF4</accession>
<feature type="region of interest" description="Disordered" evidence="3">
    <location>
        <begin position="89"/>
        <end position="125"/>
    </location>
</feature>
<comment type="similarity">
    <text evidence="1">Belongs to the SDHAF4 family.</text>
</comment>
<dbReference type="PANTHER" id="PTHR28524:SF3">
    <property type="entry name" value="SUCCINATE DEHYDROGENASE ASSEMBLY FACTOR 4, MITOCHONDRIAL"/>
    <property type="match status" value="1"/>
</dbReference>
<dbReference type="GO" id="GO:0034553">
    <property type="term" value="P:mitochondrial respiratory chain complex II assembly"/>
    <property type="evidence" value="ECO:0007669"/>
    <property type="project" value="TreeGrafter"/>
</dbReference>
<evidence type="ECO:0000256" key="3">
    <source>
        <dbReference type="SAM" id="MobiDB-lite"/>
    </source>
</evidence>
<feature type="compositionally biased region" description="Low complexity" evidence="3">
    <location>
        <begin position="40"/>
        <end position="59"/>
    </location>
</feature>
<proteinExistence type="inferred from homology"/>
<dbReference type="OrthoDB" id="201362at2759"/>